<dbReference type="InterPro" id="IPR023293">
    <property type="entry name" value="dGTP_triP_hydro_central_sf"/>
</dbReference>
<organism evidence="2 3">
    <name type="scientific">Sedimentibacter hydroxybenzoicus DSM 7310</name>
    <dbReference type="NCBI Taxonomy" id="1123245"/>
    <lineage>
        <taxon>Bacteria</taxon>
        <taxon>Bacillati</taxon>
        <taxon>Bacillota</taxon>
        <taxon>Tissierellia</taxon>
        <taxon>Sedimentibacter</taxon>
    </lineage>
</organism>
<proteinExistence type="predicted"/>
<dbReference type="EMBL" id="JACBNQ010000010">
    <property type="protein sequence ID" value="NYB74528.1"/>
    <property type="molecule type" value="Genomic_DNA"/>
</dbReference>
<dbReference type="Gene3D" id="1.10.3410.10">
    <property type="entry name" value="putative deoxyguanosinetriphosphate triphosphohydrolase like domain"/>
    <property type="match status" value="1"/>
</dbReference>
<gene>
    <name evidence="2" type="ORF">HZF24_10320</name>
</gene>
<accession>A0A974GWJ9</accession>
<dbReference type="Proteomes" id="UP000611629">
    <property type="component" value="Unassembled WGS sequence"/>
</dbReference>
<evidence type="ECO:0000313" key="2">
    <source>
        <dbReference type="EMBL" id="NYB74528.1"/>
    </source>
</evidence>
<keyword evidence="3" id="KW-1185">Reference proteome</keyword>
<dbReference type="SUPFAM" id="SSF109604">
    <property type="entry name" value="HD-domain/PDEase-like"/>
    <property type="match status" value="1"/>
</dbReference>
<comment type="caution">
    <text evidence="2">The sequence shown here is derived from an EMBL/GenBank/DDBJ whole genome shotgun (WGS) entry which is preliminary data.</text>
</comment>
<dbReference type="Gene3D" id="1.10.3210.10">
    <property type="entry name" value="Hypothetical protein af1432"/>
    <property type="match status" value="1"/>
</dbReference>
<keyword evidence="1" id="KW-0472">Membrane</keyword>
<evidence type="ECO:0000256" key="1">
    <source>
        <dbReference type="SAM" id="Phobius"/>
    </source>
</evidence>
<protein>
    <submittedName>
        <fullName evidence="2">Uncharacterized protein</fullName>
    </submittedName>
</protein>
<feature type="transmembrane region" description="Helical" evidence="1">
    <location>
        <begin position="15"/>
        <end position="38"/>
    </location>
</feature>
<keyword evidence="1" id="KW-1133">Transmembrane helix</keyword>
<name>A0A974GWJ9_SEDHY</name>
<keyword evidence="1" id="KW-0812">Transmembrane</keyword>
<dbReference type="RefSeq" id="WP_179238236.1">
    <property type="nucleotide sequence ID" value="NZ_JACBNQ010000010.1"/>
</dbReference>
<reference evidence="2" key="1">
    <citation type="submission" date="2020-07" db="EMBL/GenBank/DDBJ databases">
        <title>Genomic analysis of a strain of Sedimentibacter Hydroxybenzoicus DSM7310.</title>
        <authorList>
            <person name="Ma S."/>
        </authorList>
    </citation>
    <scope>NUCLEOTIDE SEQUENCE</scope>
    <source>
        <strain evidence="2">DSM 7310</strain>
    </source>
</reference>
<dbReference type="AlphaFoldDB" id="A0A974GWJ9"/>
<sequence length="174" mass="20072">MYKIVWIYTLLSHTYILLLNVICPVIIIFSYAAVVTNFEGNAHTLRILTKLHPSIDKYSMNLTAALLNTLVKYPKDSMNFNSKDADIKNHKLGYYFFEQDEFDRITMLTTTNFNSDIARHPLTYILEAADDIAYATADLEDAHKKGLFSLQEFESFFNDQIEEYKLNGSMGTEQ</sequence>
<evidence type="ECO:0000313" key="3">
    <source>
        <dbReference type="Proteomes" id="UP000611629"/>
    </source>
</evidence>